<dbReference type="STRING" id="29313.BHQ16_13840"/>
<proteinExistence type="predicted"/>
<dbReference type="EMBL" id="UEGW01000001">
    <property type="protein sequence ID" value="SRX95697.1"/>
    <property type="molecule type" value="Genomic_DNA"/>
</dbReference>
<gene>
    <name evidence="1" type="ORF">MSP7336_03970</name>
</gene>
<evidence type="ECO:0000313" key="1">
    <source>
        <dbReference type="EMBL" id="SRX95697.1"/>
    </source>
</evidence>
<dbReference type="AlphaFoldDB" id="A0A375Z3P1"/>
<dbReference type="Proteomes" id="UP000252015">
    <property type="component" value="Unassembled WGS sequence"/>
</dbReference>
<evidence type="ECO:0000313" key="2">
    <source>
        <dbReference type="Proteomes" id="UP000252015"/>
    </source>
</evidence>
<sequence>MIRNRIRIFIGTALLASAVAAPVFGPVAVANGMREPMPQRWCTNGITGFYSNGDECPPGFN</sequence>
<protein>
    <submittedName>
        <fullName evidence="1">Uncharacterized protein</fullName>
    </submittedName>
</protein>
<accession>A0A375Z3P1</accession>
<keyword evidence="2" id="KW-1185">Reference proteome</keyword>
<organism evidence="1 2">
    <name type="scientific">Mycobacterium shimoidei</name>
    <dbReference type="NCBI Taxonomy" id="29313"/>
    <lineage>
        <taxon>Bacteria</taxon>
        <taxon>Bacillati</taxon>
        <taxon>Actinomycetota</taxon>
        <taxon>Actinomycetes</taxon>
        <taxon>Mycobacteriales</taxon>
        <taxon>Mycobacteriaceae</taxon>
        <taxon>Mycobacterium</taxon>
    </lineage>
</organism>
<name>A0A375Z3P1_MYCSH</name>
<reference evidence="1 2" key="1">
    <citation type="submission" date="2018-05" db="EMBL/GenBank/DDBJ databases">
        <authorList>
            <consortium name="IHU Genomes"/>
        </authorList>
    </citation>
    <scope>NUCLEOTIDE SEQUENCE [LARGE SCALE GENOMIC DNA]</scope>
    <source>
        <strain evidence="1 2">P7336</strain>
    </source>
</reference>